<dbReference type="Proteomes" id="UP000054097">
    <property type="component" value="Unassembled WGS sequence"/>
</dbReference>
<protein>
    <submittedName>
        <fullName evidence="1">Uncharacterized protein</fullName>
    </submittedName>
</protein>
<accession>A0A0C3B1P5</accession>
<reference evidence="2" key="2">
    <citation type="submission" date="2015-01" db="EMBL/GenBank/DDBJ databases">
        <title>Evolutionary Origins and Diversification of the Mycorrhizal Mutualists.</title>
        <authorList>
            <consortium name="DOE Joint Genome Institute"/>
            <consortium name="Mycorrhizal Genomics Consortium"/>
            <person name="Kohler A."/>
            <person name="Kuo A."/>
            <person name="Nagy L.G."/>
            <person name="Floudas D."/>
            <person name="Copeland A."/>
            <person name="Barry K.W."/>
            <person name="Cichocki N."/>
            <person name="Veneault-Fourrey C."/>
            <person name="LaButti K."/>
            <person name="Lindquist E.A."/>
            <person name="Lipzen A."/>
            <person name="Lundell T."/>
            <person name="Morin E."/>
            <person name="Murat C."/>
            <person name="Riley R."/>
            <person name="Ohm R."/>
            <person name="Sun H."/>
            <person name="Tunlid A."/>
            <person name="Henrissat B."/>
            <person name="Grigoriev I.V."/>
            <person name="Hibbett D.S."/>
            <person name="Martin F."/>
        </authorList>
    </citation>
    <scope>NUCLEOTIDE SEQUENCE [LARGE SCALE GENOMIC DNA]</scope>
    <source>
        <strain evidence="2">MAFF 305830</strain>
    </source>
</reference>
<proteinExistence type="predicted"/>
<organism evidence="1 2">
    <name type="scientific">Serendipita vermifera MAFF 305830</name>
    <dbReference type="NCBI Taxonomy" id="933852"/>
    <lineage>
        <taxon>Eukaryota</taxon>
        <taxon>Fungi</taxon>
        <taxon>Dikarya</taxon>
        <taxon>Basidiomycota</taxon>
        <taxon>Agaricomycotina</taxon>
        <taxon>Agaricomycetes</taxon>
        <taxon>Sebacinales</taxon>
        <taxon>Serendipitaceae</taxon>
        <taxon>Serendipita</taxon>
    </lineage>
</organism>
<dbReference type="AlphaFoldDB" id="A0A0C3B1P5"/>
<name>A0A0C3B1P5_SERVB</name>
<gene>
    <name evidence="1" type="ORF">M408DRAFT_200319</name>
</gene>
<reference evidence="1 2" key="1">
    <citation type="submission" date="2014-04" db="EMBL/GenBank/DDBJ databases">
        <authorList>
            <consortium name="DOE Joint Genome Institute"/>
            <person name="Kuo A."/>
            <person name="Zuccaro A."/>
            <person name="Kohler A."/>
            <person name="Nagy L.G."/>
            <person name="Floudas D."/>
            <person name="Copeland A."/>
            <person name="Barry K.W."/>
            <person name="Cichocki N."/>
            <person name="Veneault-Fourrey C."/>
            <person name="LaButti K."/>
            <person name="Lindquist E.A."/>
            <person name="Lipzen A."/>
            <person name="Lundell T."/>
            <person name="Morin E."/>
            <person name="Murat C."/>
            <person name="Sun H."/>
            <person name="Tunlid A."/>
            <person name="Henrissat B."/>
            <person name="Grigoriev I.V."/>
            <person name="Hibbett D.S."/>
            <person name="Martin F."/>
            <person name="Nordberg H.P."/>
            <person name="Cantor M.N."/>
            <person name="Hua S.X."/>
        </authorList>
    </citation>
    <scope>NUCLEOTIDE SEQUENCE [LARGE SCALE GENOMIC DNA]</scope>
    <source>
        <strain evidence="1 2">MAFF 305830</strain>
    </source>
</reference>
<evidence type="ECO:0000313" key="2">
    <source>
        <dbReference type="Proteomes" id="UP000054097"/>
    </source>
</evidence>
<evidence type="ECO:0000313" key="1">
    <source>
        <dbReference type="EMBL" id="KIM26094.1"/>
    </source>
</evidence>
<dbReference type="HOGENOM" id="CLU_2098329_0_0_1"/>
<dbReference type="EMBL" id="KN824309">
    <property type="protein sequence ID" value="KIM26094.1"/>
    <property type="molecule type" value="Genomic_DNA"/>
</dbReference>
<keyword evidence="2" id="KW-1185">Reference proteome</keyword>
<sequence length="116" mass="13113">MPQLVPSKDDLSHCDCKHETFSQVFHQGAKVVGKTYFWKYARLETSYSTLHQQFLVLGIGACAPRISRLVTRRSKIPMAKEGPPICHNIPLYNELRRVPTAHGLFIVHLLVGVVFA</sequence>